<dbReference type="Proteomes" id="UP001447008">
    <property type="component" value="Unassembled WGS sequence"/>
</dbReference>
<organism evidence="2 3">
    <name type="scientific">Pseudoalteromonas qingdaonensis</name>
    <dbReference type="NCBI Taxonomy" id="3131913"/>
    <lineage>
        <taxon>Bacteria</taxon>
        <taxon>Pseudomonadati</taxon>
        <taxon>Pseudomonadota</taxon>
        <taxon>Gammaproteobacteria</taxon>
        <taxon>Alteromonadales</taxon>
        <taxon>Pseudoalteromonadaceae</taxon>
        <taxon>Pseudoalteromonas</taxon>
    </lineage>
</organism>
<gene>
    <name evidence="2" type="ORF">WCN91_05270</name>
</gene>
<sequence>MNSPKQVLGSRDKKNKRIVLTNRRTLIILPLVALTLLWVLQPNRGLLLNMLDEAQDPNVALAFLRVLDEEDPSPRLQMAFAKQHYRLKDYEKTLQRLTPLSQFSDTELLLSAQSMYATSLLHLSHDSRFKDQATRELRRYLQYLPQDLSSEQRQTFAEYALQIGEPAIAHKLLEKHSEDDLQRMLTIALQANLYGSAIDHAEQLYQRQPSKAHFEQLLSLYQQHQRWPQGILLLNQHIDAGHCDLDCLQQGIDFARSADNSAAASQFAVRKANISTDSADWLQASELAASVGDIATAITWLNKVNDAQPSATHISTLHSYYLWRGNTGKALAMSKRLMRYNSDLAQLRQGVAEALA</sequence>
<feature type="transmembrane region" description="Helical" evidence="1">
    <location>
        <begin position="21"/>
        <end position="40"/>
    </location>
</feature>
<dbReference type="EMBL" id="JBCGCU010000004">
    <property type="protein sequence ID" value="MEM0514839.1"/>
    <property type="molecule type" value="Genomic_DNA"/>
</dbReference>
<evidence type="ECO:0000256" key="1">
    <source>
        <dbReference type="SAM" id="Phobius"/>
    </source>
</evidence>
<accession>A0ABU9MU58</accession>
<reference evidence="2 3" key="1">
    <citation type="submission" date="2024-03" db="EMBL/GenBank/DDBJ databases">
        <title>Pseudoalteromonas qingdaonensis sp. nov., isolated from the intestines of marine benthic organisms.</title>
        <authorList>
            <person name="Lin X."/>
            <person name="Fang S."/>
            <person name="Hu X."/>
        </authorList>
    </citation>
    <scope>NUCLEOTIDE SEQUENCE [LARGE SCALE GENOMIC DNA]</scope>
    <source>
        <strain evidence="2 3">YIC-827</strain>
    </source>
</reference>
<comment type="caution">
    <text evidence="2">The sequence shown here is derived from an EMBL/GenBank/DDBJ whole genome shotgun (WGS) entry which is preliminary data.</text>
</comment>
<evidence type="ECO:0000313" key="2">
    <source>
        <dbReference type="EMBL" id="MEM0514839.1"/>
    </source>
</evidence>
<protein>
    <recommendedName>
        <fullName evidence="4">Tetratricopeptide repeat-containing protein</fullName>
    </recommendedName>
</protein>
<dbReference type="RefSeq" id="WP_342676979.1">
    <property type="nucleotide sequence ID" value="NZ_JBCGCU010000004.1"/>
</dbReference>
<keyword evidence="1" id="KW-1133">Transmembrane helix</keyword>
<proteinExistence type="predicted"/>
<keyword evidence="3" id="KW-1185">Reference proteome</keyword>
<evidence type="ECO:0008006" key="4">
    <source>
        <dbReference type="Google" id="ProtNLM"/>
    </source>
</evidence>
<evidence type="ECO:0000313" key="3">
    <source>
        <dbReference type="Proteomes" id="UP001447008"/>
    </source>
</evidence>
<name>A0ABU9MU58_9GAMM</name>
<keyword evidence="1" id="KW-0472">Membrane</keyword>
<keyword evidence="1" id="KW-0812">Transmembrane</keyword>